<dbReference type="AlphaFoldDB" id="A0ABD2PD80"/>
<proteinExistence type="predicted"/>
<name>A0ABD2PD80_9CUCU</name>
<feature type="signal peptide" evidence="1">
    <location>
        <begin position="1"/>
        <end position="17"/>
    </location>
</feature>
<gene>
    <name evidence="2" type="ORF">HHI36_003378</name>
</gene>
<dbReference type="PANTHER" id="PTHR21398:SF1">
    <property type="entry name" value="FI03705P"/>
    <property type="match status" value="1"/>
</dbReference>
<reference evidence="2 3" key="1">
    <citation type="journal article" date="2021" name="BMC Biol.">
        <title>Horizontally acquired antibacterial genes associated with adaptive radiation of ladybird beetles.</title>
        <authorList>
            <person name="Li H.S."/>
            <person name="Tang X.F."/>
            <person name="Huang Y.H."/>
            <person name="Xu Z.Y."/>
            <person name="Chen M.L."/>
            <person name="Du X.Y."/>
            <person name="Qiu B.Y."/>
            <person name="Chen P.T."/>
            <person name="Zhang W."/>
            <person name="Slipinski A."/>
            <person name="Escalona H.E."/>
            <person name="Waterhouse R.M."/>
            <person name="Zwick A."/>
            <person name="Pang H."/>
        </authorList>
    </citation>
    <scope>NUCLEOTIDE SEQUENCE [LARGE SCALE GENOMIC DNA]</scope>
    <source>
        <strain evidence="2">SYSU2018</strain>
    </source>
</reference>
<sequence length="273" mass="32201">MNLYLTVLHLLILFISCAYFEMSQKSLEPRILSRKRRYLTFPEGSSLQLVYCLTMPSLGMGRIFTIGSTAAMAWELPHEPMIFLDKKKKKISHRIDADLESGLPMYYRNASKNEYKNDYSSPYVRRYHRKGFYDTTLEDSKYFNFNGYDRNVKPYANYGYISGGHPTKFHHFVQPEFRQVYRRTRRDLYGKLQKLLNALSRDGRACILKIICEVSKVASRKGSFMEEIVKVLFRIKTHHNMENEDEYDTAFNRNHNCTELYESCPESLFGTIF</sequence>
<dbReference type="InterPro" id="IPR006631">
    <property type="entry name" value="DM4_12"/>
</dbReference>
<protein>
    <submittedName>
        <fullName evidence="2">Uncharacterized protein</fullName>
    </submittedName>
</protein>
<evidence type="ECO:0000256" key="1">
    <source>
        <dbReference type="SAM" id="SignalP"/>
    </source>
</evidence>
<keyword evidence="1" id="KW-0732">Signal</keyword>
<evidence type="ECO:0000313" key="3">
    <source>
        <dbReference type="Proteomes" id="UP001516400"/>
    </source>
</evidence>
<feature type="chain" id="PRO_5044815425" evidence="1">
    <location>
        <begin position="18"/>
        <end position="273"/>
    </location>
</feature>
<dbReference type="SMART" id="SM00718">
    <property type="entry name" value="DM4_12"/>
    <property type="match status" value="1"/>
</dbReference>
<dbReference type="EMBL" id="JABFTP020000185">
    <property type="protein sequence ID" value="KAL3288934.1"/>
    <property type="molecule type" value="Genomic_DNA"/>
</dbReference>
<keyword evidence="3" id="KW-1185">Reference proteome</keyword>
<dbReference type="Pfam" id="PF07841">
    <property type="entry name" value="DM4_12"/>
    <property type="match status" value="1"/>
</dbReference>
<comment type="caution">
    <text evidence="2">The sequence shown here is derived from an EMBL/GenBank/DDBJ whole genome shotgun (WGS) entry which is preliminary data.</text>
</comment>
<accession>A0ABD2PD80</accession>
<evidence type="ECO:0000313" key="2">
    <source>
        <dbReference type="EMBL" id="KAL3288934.1"/>
    </source>
</evidence>
<organism evidence="2 3">
    <name type="scientific">Cryptolaemus montrouzieri</name>
    <dbReference type="NCBI Taxonomy" id="559131"/>
    <lineage>
        <taxon>Eukaryota</taxon>
        <taxon>Metazoa</taxon>
        <taxon>Ecdysozoa</taxon>
        <taxon>Arthropoda</taxon>
        <taxon>Hexapoda</taxon>
        <taxon>Insecta</taxon>
        <taxon>Pterygota</taxon>
        <taxon>Neoptera</taxon>
        <taxon>Endopterygota</taxon>
        <taxon>Coleoptera</taxon>
        <taxon>Polyphaga</taxon>
        <taxon>Cucujiformia</taxon>
        <taxon>Coccinelloidea</taxon>
        <taxon>Coccinellidae</taxon>
        <taxon>Scymninae</taxon>
        <taxon>Scymnini</taxon>
        <taxon>Cryptolaemus</taxon>
    </lineage>
</organism>
<dbReference type="PANTHER" id="PTHR21398">
    <property type="entry name" value="AGAP007094-PA"/>
    <property type="match status" value="1"/>
</dbReference>
<dbReference type="Proteomes" id="UP001516400">
    <property type="component" value="Unassembled WGS sequence"/>
</dbReference>